<name>A0ABV6CUT1_9SPHN</name>
<evidence type="ECO:0000256" key="9">
    <source>
        <dbReference type="HAMAP-Rule" id="MF_02204"/>
    </source>
</evidence>
<dbReference type="HAMAP" id="MF_02204">
    <property type="entry name" value="Pal"/>
    <property type="match status" value="1"/>
</dbReference>
<evidence type="ECO:0000256" key="7">
    <source>
        <dbReference type="ARBA" id="ARBA00023288"/>
    </source>
</evidence>
<organism evidence="13 14">
    <name type="scientific">Novosphingobium soli</name>
    <dbReference type="NCBI Taxonomy" id="574956"/>
    <lineage>
        <taxon>Bacteria</taxon>
        <taxon>Pseudomonadati</taxon>
        <taxon>Pseudomonadota</taxon>
        <taxon>Alphaproteobacteria</taxon>
        <taxon>Sphingomonadales</taxon>
        <taxon>Sphingomonadaceae</taxon>
        <taxon>Novosphingobium</taxon>
    </lineage>
</organism>
<evidence type="ECO:0000256" key="8">
    <source>
        <dbReference type="ARBA" id="ARBA00023306"/>
    </source>
</evidence>
<dbReference type="InterPro" id="IPR039001">
    <property type="entry name" value="Pal"/>
</dbReference>
<proteinExistence type="inferred from homology"/>
<evidence type="ECO:0000256" key="1">
    <source>
        <dbReference type="ARBA" id="ARBA00004442"/>
    </source>
</evidence>
<evidence type="ECO:0000259" key="12">
    <source>
        <dbReference type="PROSITE" id="PS51123"/>
    </source>
</evidence>
<protein>
    <recommendedName>
        <fullName evidence="9">Peptidoglycan-associated protein</fullName>
    </recommendedName>
</protein>
<dbReference type="Gene3D" id="3.30.1330.60">
    <property type="entry name" value="OmpA-like domain"/>
    <property type="match status" value="1"/>
</dbReference>
<evidence type="ECO:0000256" key="6">
    <source>
        <dbReference type="ARBA" id="ARBA00023237"/>
    </source>
</evidence>
<sequence>MSSSLIMPRRGTRARHAGATMLVVAGALAISACGTKAPKELPPQPTPTSSTTGPDQMAGAVPGSQADFVAQMMGADTIYFDLDKYDVDAQDQAALARQAQWLMQYPSKRATIEGHADERGTREYNLALGERRANAAKNYLVSLGVDPGRISTISYGKERPIALGSDEQSWAQNRRAVTVTID</sequence>
<evidence type="ECO:0000256" key="4">
    <source>
        <dbReference type="ARBA" id="ARBA00023136"/>
    </source>
</evidence>
<comment type="subunit">
    <text evidence="9">The Tol-Pal system is composed of five core proteins: the inner membrane proteins TolA, TolQ and TolR, the periplasmic protein TolB and the outer membrane protein Pal. They form a network linking the inner and outer membranes and the peptidoglycan layer.</text>
</comment>
<comment type="function">
    <text evidence="9">Part of the Tol-Pal system, which plays a role in outer membrane invagination during cell division and is important for maintaining outer membrane integrity.</text>
</comment>
<dbReference type="PROSITE" id="PS51123">
    <property type="entry name" value="OMPA_2"/>
    <property type="match status" value="1"/>
</dbReference>
<evidence type="ECO:0000256" key="2">
    <source>
        <dbReference type="ARBA" id="ARBA00022618"/>
    </source>
</evidence>
<evidence type="ECO:0000256" key="11">
    <source>
        <dbReference type="SAM" id="MobiDB-lite"/>
    </source>
</evidence>
<keyword evidence="3" id="KW-0732">Signal</keyword>
<dbReference type="InterPro" id="IPR036737">
    <property type="entry name" value="OmpA-like_sf"/>
</dbReference>
<dbReference type="InterPro" id="IPR014169">
    <property type="entry name" value="Pal_lipo_C"/>
</dbReference>
<dbReference type="EMBL" id="JBHLWK010000012">
    <property type="protein sequence ID" value="MFC0204492.1"/>
    <property type="molecule type" value="Genomic_DNA"/>
</dbReference>
<dbReference type="PANTHER" id="PTHR30329:SF21">
    <property type="entry name" value="LIPOPROTEIN YIAD-RELATED"/>
    <property type="match status" value="1"/>
</dbReference>
<comment type="caution">
    <text evidence="13">The sequence shown here is derived from an EMBL/GenBank/DDBJ whole genome shotgun (WGS) entry which is preliminary data.</text>
</comment>
<keyword evidence="2 9" id="KW-0132">Cell division</keyword>
<dbReference type="RefSeq" id="WP_379487252.1">
    <property type="nucleotide sequence ID" value="NZ_JBHLWK010000012.1"/>
</dbReference>
<dbReference type="Proteomes" id="UP001589798">
    <property type="component" value="Unassembled WGS sequence"/>
</dbReference>
<dbReference type="PANTHER" id="PTHR30329">
    <property type="entry name" value="STATOR ELEMENT OF FLAGELLAR MOTOR COMPLEX"/>
    <property type="match status" value="1"/>
</dbReference>
<evidence type="ECO:0000256" key="3">
    <source>
        <dbReference type="ARBA" id="ARBA00022729"/>
    </source>
</evidence>
<dbReference type="InterPro" id="IPR050330">
    <property type="entry name" value="Bact_OuterMem_StrucFunc"/>
</dbReference>
<comment type="similarity">
    <text evidence="9">Belongs to the Pal lipoprotein family.</text>
</comment>
<dbReference type="PROSITE" id="PS01068">
    <property type="entry name" value="OMPA_1"/>
    <property type="match status" value="1"/>
</dbReference>
<keyword evidence="5" id="KW-0564">Palmitate</keyword>
<evidence type="ECO:0000256" key="5">
    <source>
        <dbReference type="ARBA" id="ARBA00023139"/>
    </source>
</evidence>
<keyword evidence="8 9" id="KW-0131">Cell cycle</keyword>
<keyword evidence="6" id="KW-0998">Cell outer membrane</keyword>
<dbReference type="Pfam" id="PF00691">
    <property type="entry name" value="OmpA"/>
    <property type="match status" value="1"/>
</dbReference>
<comment type="subcellular location">
    <subcellularLocation>
        <location evidence="1">Cell outer membrane</location>
    </subcellularLocation>
</comment>
<feature type="domain" description="OmpA-like" evidence="12">
    <location>
        <begin position="66"/>
        <end position="182"/>
    </location>
</feature>
<dbReference type="PRINTS" id="PR01021">
    <property type="entry name" value="OMPADOMAIN"/>
</dbReference>
<keyword evidence="4 10" id="KW-0472">Membrane</keyword>
<evidence type="ECO:0000313" key="14">
    <source>
        <dbReference type="Proteomes" id="UP001589798"/>
    </source>
</evidence>
<reference evidence="13 14" key="1">
    <citation type="submission" date="2024-09" db="EMBL/GenBank/DDBJ databases">
        <authorList>
            <person name="Sun Q."/>
            <person name="Mori K."/>
        </authorList>
    </citation>
    <scope>NUCLEOTIDE SEQUENCE [LARGE SCALE GENOMIC DNA]</scope>
    <source>
        <strain evidence="13 14">CCM 7706</strain>
    </source>
</reference>
<dbReference type="InterPro" id="IPR006690">
    <property type="entry name" value="OMPA-like_CS"/>
</dbReference>
<keyword evidence="7 13" id="KW-0449">Lipoprotein</keyword>
<dbReference type="InterPro" id="IPR006665">
    <property type="entry name" value="OmpA-like"/>
</dbReference>
<dbReference type="CDD" id="cd07185">
    <property type="entry name" value="OmpA_C-like"/>
    <property type="match status" value="1"/>
</dbReference>
<feature type="region of interest" description="Disordered" evidence="11">
    <location>
        <begin position="36"/>
        <end position="61"/>
    </location>
</feature>
<evidence type="ECO:0000256" key="10">
    <source>
        <dbReference type="PROSITE-ProRule" id="PRU00473"/>
    </source>
</evidence>
<gene>
    <name evidence="9 13" type="primary">pal</name>
    <name evidence="13" type="ORF">ACFFJC_09430</name>
</gene>
<dbReference type="NCBIfam" id="TIGR02802">
    <property type="entry name" value="Pal_lipo"/>
    <property type="match status" value="1"/>
</dbReference>
<dbReference type="InterPro" id="IPR006664">
    <property type="entry name" value="OMP_bac"/>
</dbReference>
<evidence type="ECO:0000313" key="13">
    <source>
        <dbReference type="EMBL" id="MFC0204492.1"/>
    </source>
</evidence>
<dbReference type="SUPFAM" id="SSF103088">
    <property type="entry name" value="OmpA-like"/>
    <property type="match status" value="1"/>
</dbReference>
<accession>A0ABV6CUT1</accession>
<keyword evidence="14" id="KW-1185">Reference proteome</keyword>